<evidence type="ECO:0000256" key="3">
    <source>
        <dbReference type="ARBA" id="ARBA00022692"/>
    </source>
</evidence>
<feature type="transmembrane region" description="Helical" evidence="7">
    <location>
        <begin position="273"/>
        <end position="297"/>
    </location>
</feature>
<dbReference type="InterPro" id="IPR050250">
    <property type="entry name" value="Macrolide_Exporter_MacB"/>
</dbReference>
<protein>
    <submittedName>
        <fullName evidence="10">Permease</fullName>
    </submittedName>
</protein>
<dbReference type="AlphaFoldDB" id="A0A2U3KQ74"/>
<feature type="transmembrane region" description="Helical" evidence="7">
    <location>
        <begin position="21"/>
        <end position="48"/>
    </location>
</feature>
<comment type="subcellular location">
    <subcellularLocation>
        <location evidence="1">Cell membrane</location>
        <topology evidence="1">Multi-pass membrane protein</topology>
    </subcellularLocation>
</comment>
<dbReference type="Pfam" id="PF12704">
    <property type="entry name" value="MacB_PCD"/>
    <property type="match status" value="2"/>
</dbReference>
<keyword evidence="5 7" id="KW-0472">Membrane</keyword>
<keyword evidence="3 7" id="KW-0812">Transmembrane</keyword>
<keyword evidence="2" id="KW-1003">Cell membrane</keyword>
<proteinExistence type="inferred from homology"/>
<dbReference type="InterPro" id="IPR003838">
    <property type="entry name" value="ABC3_permease_C"/>
</dbReference>
<evidence type="ECO:0000313" key="10">
    <source>
        <dbReference type="EMBL" id="SPF41760.1"/>
    </source>
</evidence>
<feature type="domain" description="MacB-like periplasmic core" evidence="9">
    <location>
        <begin position="22"/>
        <end position="236"/>
    </location>
</feature>
<evidence type="ECO:0000256" key="5">
    <source>
        <dbReference type="ARBA" id="ARBA00023136"/>
    </source>
</evidence>
<evidence type="ECO:0000256" key="7">
    <source>
        <dbReference type="SAM" id="Phobius"/>
    </source>
</evidence>
<feature type="transmembrane region" description="Helical" evidence="7">
    <location>
        <begin position="761"/>
        <end position="787"/>
    </location>
</feature>
<dbReference type="Proteomes" id="UP000238701">
    <property type="component" value="Unassembled WGS sequence"/>
</dbReference>
<gene>
    <name evidence="10" type="ORF">SBA1_380014</name>
</gene>
<name>A0A2U3KQ74_9BACT</name>
<evidence type="ECO:0000259" key="8">
    <source>
        <dbReference type="Pfam" id="PF02687"/>
    </source>
</evidence>
<reference evidence="11" key="1">
    <citation type="submission" date="2018-02" db="EMBL/GenBank/DDBJ databases">
        <authorList>
            <person name="Hausmann B."/>
        </authorList>
    </citation>
    <scope>NUCLEOTIDE SEQUENCE [LARGE SCALE GENOMIC DNA]</scope>
    <source>
        <strain evidence="11">Peat soil MAG SbA1</strain>
    </source>
</reference>
<accession>A0A2U3KQ74</accession>
<dbReference type="EMBL" id="OMOD01000131">
    <property type="protein sequence ID" value="SPF41760.1"/>
    <property type="molecule type" value="Genomic_DNA"/>
</dbReference>
<evidence type="ECO:0000259" key="9">
    <source>
        <dbReference type="Pfam" id="PF12704"/>
    </source>
</evidence>
<feature type="transmembrane region" description="Helical" evidence="7">
    <location>
        <begin position="328"/>
        <end position="350"/>
    </location>
</feature>
<evidence type="ECO:0000256" key="6">
    <source>
        <dbReference type="ARBA" id="ARBA00038076"/>
    </source>
</evidence>
<dbReference type="InterPro" id="IPR017800">
    <property type="entry name" value="ADOP"/>
</dbReference>
<dbReference type="GO" id="GO:0005886">
    <property type="term" value="C:plasma membrane"/>
    <property type="evidence" value="ECO:0007669"/>
    <property type="project" value="UniProtKB-SubCell"/>
</dbReference>
<sequence length="807" mass="85907">MSGLIQDVRYALRQLRRDPGFTMTVVITLALSIGANTAIFSVVNALLLKSLPYTHPERMGTIYTRVTGSGDSDDRTGIDGEKWELLRDGVPALISAVSGGTSGVNLQAGSRVQYVHDGRISAHYLDVLALQPLLGRNFSEDEDRPHGPKAAILSYGQWHSVFSDDRTALGQPILLRGEPYTLVGVLPQDATTPLNADVYTSLQPSREGEGGGTNFEAITRLRDGATWQEADAEINRAWALLAQRIKKDAPGAQVTYYSVPLQKGQTEALRPQVLALMLAAGFILLIACANLAGLALVRMLRRTPEVATRLALGASSWQIQKQFWVENLLLALVGGGVAIGVGFLALRGILLLLPEHFLPVAGVPLDTRVMAFTLAISVLTSVLFGMLPALVTRRVDLRSSMASRAVAGWGKMRLRQALIAGEVSLTVVLLAASGLLIRSLIHLETLPPGFNPNGLMIAKASLDDARYHDPAAFRQLLNESTAAMRQIPGVQNAAVGLSLPYETALNDGVTLSDGKEAGQEGGTDVVYVTPGYFDTLQMPLLAGRVFTDADGSNAQHVAVVNQAFARKFYGGTNPVGRYINKDTLIVGEVADVPLSSNLYPVAPLMSEQTTYIPAAQVKAGSLSLVHVWFQPDWVVRTAGPVEGLTVAMQRALTRADPNLPTSGFYRVNDLMARTLATQRIEVALLGAMATLALLLSAVGIFALVANIVAERTREIGIRMALGSTVGKAMTEVGRAGAGASLLGVVLGLGLSAGALRTMGSVLYGIGVYDVPTICVVISVLASVAFIASTVPTFRIARINPAQTLRDE</sequence>
<feature type="domain" description="ABC3 transporter permease C-terminal" evidence="8">
    <location>
        <begin position="687"/>
        <end position="800"/>
    </location>
</feature>
<keyword evidence="4 7" id="KW-1133">Transmembrane helix</keyword>
<dbReference type="PANTHER" id="PTHR30572:SF4">
    <property type="entry name" value="ABC TRANSPORTER PERMEASE YTRF"/>
    <property type="match status" value="1"/>
</dbReference>
<comment type="similarity">
    <text evidence="6">Belongs to the ABC-4 integral membrane protein family.</text>
</comment>
<evidence type="ECO:0000256" key="1">
    <source>
        <dbReference type="ARBA" id="ARBA00004651"/>
    </source>
</evidence>
<feature type="transmembrane region" description="Helical" evidence="7">
    <location>
        <begin position="417"/>
        <end position="437"/>
    </location>
</feature>
<evidence type="ECO:0000256" key="4">
    <source>
        <dbReference type="ARBA" id="ARBA00022989"/>
    </source>
</evidence>
<feature type="domain" description="MacB-like periplasmic core" evidence="9">
    <location>
        <begin position="475"/>
        <end position="617"/>
    </location>
</feature>
<dbReference type="InterPro" id="IPR025857">
    <property type="entry name" value="MacB_PCD"/>
</dbReference>
<dbReference type="NCBIfam" id="TIGR03434">
    <property type="entry name" value="ADOP"/>
    <property type="match status" value="1"/>
</dbReference>
<evidence type="ECO:0000256" key="2">
    <source>
        <dbReference type="ARBA" id="ARBA00022475"/>
    </source>
</evidence>
<feature type="transmembrane region" description="Helical" evidence="7">
    <location>
        <begin position="370"/>
        <end position="391"/>
    </location>
</feature>
<dbReference type="PANTHER" id="PTHR30572">
    <property type="entry name" value="MEMBRANE COMPONENT OF TRANSPORTER-RELATED"/>
    <property type="match status" value="1"/>
</dbReference>
<feature type="domain" description="ABC3 transporter permease C-terminal" evidence="8">
    <location>
        <begin position="278"/>
        <end position="395"/>
    </location>
</feature>
<feature type="transmembrane region" description="Helical" evidence="7">
    <location>
        <begin position="735"/>
        <end position="755"/>
    </location>
</feature>
<evidence type="ECO:0000313" key="11">
    <source>
        <dbReference type="Proteomes" id="UP000238701"/>
    </source>
</evidence>
<feature type="transmembrane region" description="Helical" evidence="7">
    <location>
        <begin position="682"/>
        <end position="709"/>
    </location>
</feature>
<dbReference type="GO" id="GO:0022857">
    <property type="term" value="F:transmembrane transporter activity"/>
    <property type="evidence" value="ECO:0007669"/>
    <property type="project" value="TreeGrafter"/>
</dbReference>
<dbReference type="Pfam" id="PF02687">
    <property type="entry name" value="FtsX"/>
    <property type="match status" value="2"/>
</dbReference>
<organism evidence="10 11">
    <name type="scientific">Candidatus Sulfotelmatobacter kueseliae</name>
    <dbReference type="NCBI Taxonomy" id="2042962"/>
    <lineage>
        <taxon>Bacteria</taxon>
        <taxon>Pseudomonadati</taxon>
        <taxon>Acidobacteriota</taxon>
        <taxon>Terriglobia</taxon>
        <taxon>Terriglobales</taxon>
        <taxon>Candidatus Korobacteraceae</taxon>
        <taxon>Candidatus Sulfotelmatobacter</taxon>
    </lineage>
</organism>
<dbReference type="OrthoDB" id="103345at2"/>